<dbReference type="InterPro" id="IPR029068">
    <property type="entry name" value="Glyas_Bleomycin-R_OHBP_Dase"/>
</dbReference>
<accession>A0A917R1M7</accession>
<dbReference type="Gene3D" id="3.10.180.10">
    <property type="entry name" value="2,3-Dihydroxybiphenyl 1,2-Dioxygenase, domain 1"/>
    <property type="match status" value="2"/>
</dbReference>
<dbReference type="RefSeq" id="WP_189163518.1">
    <property type="nucleotide sequence ID" value="NZ_BMNT01000014.1"/>
</dbReference>
<comment type="caution">
    <text evidence="2">The sequence shown here is derived from an EMBL/GenBank/DDBJ whole genome shotgun (WGS) entry which is preliminary data.</text>
</comment>
<dbReference type="PANTHER" id="PTHR33993">
    <property type="entry name" value="GLYOXALASE-RELATED"/>
    <property type="match status" value="1"/>
</dbReference>
<evidence type="ECO:0000259" key="1">
    <source>
        <dbReference type="PROSITE" id="PS51819"/>
    </source>
</evidence>
<evidence type="ECO:0000313" key="3">
    <source>
        <dbReference type="Proteomes" id="UP000645217"/>
    </source>
</evidence>
<proteinExistence type="predicted"/>
<dbReference type="Pfam" id="PF00903">
    <property type="entry name" value="Glyoxalase"/>
    <property type="match status" value="1"/>
</dbReference>
<protein>
    <submittedName>
        <fullName evidence="2">Hydroxylase</fullName>
    </submittedName>
</protein>
<dbReference type="AlphaFoldDB" id="A0A917R1M7"/>
<reference evidence="2" key="1">
    <citation type="journal article" date="2014" name="Int. J. Syst. Evol. Microbiol.">
        <title>Complete genome sequence of Corynebacterium casei LMG S-19264T (=DSM 44701T), isolated from a smear-ripened cheese.</title>
        <authorList>
            <consortium name="US DOE Joint Genome Institute (JGI-PGF)"/>
            <person name="Walter F."/>
            <person name="Albersmeier A."/>
            <person name="Kalinowski J."/>
            <person name="Ruckert C."/>
        </authorList>
    </citation>
    <scope>NUCLEOTIDE SEQUENCE</scope>
    <source>
        <strain evidence="2">JCM 13064</strain>
    </source>
</reference>
<dbReference type="EMBL" id="BMNT01000014">
    <property type="protein sequence ID" value="GGK84768.1"/>
    <property type="molecule type" value="Genomic_DNA"/>
</dbReference>
<dbReference type="PROSITE" id="PS51819">
    <property type="entry name" value="VOC"/>
    <property type="match status" value="2"/>
</dbReference>
<dbReference type="PANTHER" id="PTHR33993:SF10">
    <property type="entry name" value="CONSERVED PROTEIN"/>
    <property type="match status" value="1"/>
</dbReference>
<dbReference type="CDD" id="cd07247">
    <property type="entry name" value="SgaA_N_like"/>
    <property type="match status" value="2"/>
</dbReference>
<gene>
    <name evidence="2" type="ORF">GCM10007964_29010</name>
</gene>
<dbReference type="Pfam" id="PF18029">
    <property type="entry name" value="Glyoxalase_6"/>
    <property type="match status" value="1"/>
</dbReference>
<keyword evidence="3" id="KW-1185">Reference proteome</keyword>
<dbReference type="InterPro" id="IPR041581">
    <property type="entry name" value="Glyoxalase_6"/>
</dbReference>
<name>A0A917R1M7_9ACTN</name>
<dbReference type="InterPro" id="IPR004360">
    <property type="entry name" value="Glyas_Fos-R_dOase_dom"/>
</dbReference>
<dbReference type="InterPro" id="IPR037523">
    <property type="entry name" value="VOC_core"/>
</dbReference>
<feature type="domain" description="VOC" evidence="1">
    <location>
        <begin position="11"/>
        <end position="125"/>
    </location>
</feature>
<organism evidence="2 3">
    <name type="scientific">Sphaerisporangium melleum</name>
    <dbReference type="NCBI Taxonomy" id="321316"/>
    <lineage>
        <taxon>Bacteria</taxon>
        <taxon>Bacillati</taxon>
        <taxon>Actinomycetota</taxon>
        <taxon>Actinomycetes</taxon>
        <taxon>Streptosporangiales</taxon>
        <taxon>Streptosporangiaceae</taxon>
        <taxon>Sphaerisporangium</taxon>
    </lineage>
</organism>
<evidence type="ECO:0000313" key="2">
    <source>
        <dbReference type="EMBL" id="GGK84768.1"/>
    </source>
</evidence>
<reference evidence="2" key="2">
    <citation type="submission" date="2020-09" db="EMBL/GenBank/DDBJ databases">
        <authorList>
            <person name="Sun Q."/>
            <person name="Ohkuma M."/>
        </authorList>
    </citation>
    <scope>NUCLEOTIDE SEQUENCE</scope>
    <source>
        <strain evidence="2">JCM 13064</strain>
    </source>
</reference>
<feature type="domain" description="VOC" evidence="1">
    <location>
        <begin position="139"/>
        <end position="255"/>
    </location>
</feature>
<sequence length="259" mass="27368">MPTRTGYRPGVPCWVDLASPDLPVSAAFYEALFGWRAVFDSGAETGLYGRFVQDGKLVAGIGPTFAPGRPSAWNTYFATADAVSVAEKVQEAGGRVQVGPAQVSDEGTMAVLEDPQGASFLVWEPVRHQGAQLMDEPVALCRSELACRDPEEARTFYREVFGWSARGASRGRGGARDEWLVDGRPIAGLLPLGESYSGAEAPHWLPVFAVTDCDAGADQAARCGGAVLRAPHELPAGRYAVLADACGAAFAVLTPDPGR</sequence>
<dbReference type="SUPFAM" id="SSF54593">
    <property type="entry name" value="Glyoxalase/Bleomycin resistance protein/Dihydroxybiphenyl dioxygenase"/>
    <property type="match status" value="2"/>
</dbReference>
<dbReference type="InterPro" id="IPR052164">
    <property type="entry name" value="Anthracycline_SecMetBiosynth"/>
</dbReference>
<dbReference type="Proteomes" id="UP000645217">
    <property type="component" value="Unassembled WGS sequence"/>
</dbReference>